<reference evidence="1 2" key="1">
    <citation type="submission" date="2022-07" db="EMBL/GenBank/DDBJ databases">
        <title>Characterization of plant growth promoting rhizobacteria (PGPR) for use as bioinoculants in agriculture.</title>
        <authorList>
            <person name="Hassen A.I."/>
            <person name="Pierneef R."/>
        </authorList>
    </citation>
    <scope>NUCLEOTIDE SEQUENCE [LARGE SCALE GENOMIC DNA]</scope>
    <source>
        <strain evidence="1 2">SARCC-3054</strain>
    </source>
</reference>
<sequence length="196" mass="21852">MEINQSLFLLGVIDKIKAGDIPDAMLKQQQGGRRFSKVQARKITILHNLTPSIRTFYRPTNPRKNCPMKASTLVLVAVYCMGTSAAFADGSQAPNDKRGPAGIVVGERLVAAKSKLVKQGWKPTPMHTTDGYEYSGVERELAARKFIELDTCSFDSSRCILYYSKKGTCLRVDTIGEQLKDMTVTRWTDECPEMPQ</sequence>
<proteinExistence type="predicted"/>
<keyword evidence="2" id="KW-1185">Reference proteome</keyword>
<organism evidence="1 2">
    <name type="scientific">Pseudomonas monsensis</name>
    <dbReference type="NCBI Taxonomy" id="2745509"/>
    <lineage>
        <taxon>Bacteria</taxon>
        <taxon>Pseudomonadati</taxon>
        <taxon>Pseudomonadota</taxon>
        <taxon>Gammaproteobacteria</taxon>
        <taxon>Pseudomonadales</taxon>
        <taxon>Pseudomonadaceae</taxon>
        <taxon>Pseudomonas</taxon>
    </lineage>
</organism>
<gene>
    <name evidence="1" type="ORF">NQF78_02205</name>
</gene>
<accession>A0ABT3YNR0</accession>
<dbReference type="RefSeq" id="WP_267795179.1">
    <property type="nucleotide sequence ID" value="NZ_JANIGP010000001.1"/>
</dbReference>
<protein>
    <recommendedName>
        <fullName evidence="3">DUF4189 domain-containing protein</fullName>
    </recommendedName>
</protein>
<comment type="caution">
    <text evidence="1">The sequence shown here is derived from an EMBL/GenBank/DDBJ whole genome shotgun (WGS) entry which is preliminary data.</text>
</comment>
<dbReference type="EMBL" id="JANIGP010000001">
    <property type="protein sequence ID" value="MCY0107105.1"/>
    <property type="molecule type" value="Genomic_DNA"/>
</dbReference>
<evidence type="ECO:0000313" key="2">
    <source>
        <dbReference type="Proteomes" id="UP001207830"/>
    </source>
</evidence>
<evidence type="ECO:0008006" key="3">
    <source>
        <dbReference type="Google" id="ProtNLM"/>
    </source>
</evidence>
<evidence type="ECO:0000313" key="1">
    <source>
        <dbReference type="EMBL" id="MCY0107105.1"/>
    </source>
</evidence>
<name>A0ABT3YNR0_9PSED</name>
<dbReference type="Proteomes" id="UP001207830">
    <property type="component" value="Unassembled WGS sequence"/>
</dbReference>